<dbReference type="CDD" id="cd00487">
    <property type="entry name" value="Pep_deformylase"/>
    <property type="match status" value="1"/>
</dbReference>
<feature type="binding site" evidence="2">
    <location>
        <position position="135"/>
    </location>
    <ligand>
        <name>Fe cation</name>
        <dbReference type="ChEBI" id="CHEBI:24875"/>
    </ligand>
</feature>
<dbReference type="GO" id="GO:0042586">
    <property type="term" value="F:peptide deformylase activity"/>
    <property type="evidence" value="ECO:0007669"/>
    <property type="project" value="UniProtKB-UniRule"/>
</dbReference>
<dbReference type="GO" id="GO:0006412">
    <property type="term" value="P:translation"/>
    <property type="evidence" value="ECO:0007669"/>
    <property type="project" value="UniProtKB-UniRule"/>
</dbReference>
<feature type="binding site" evidence="2">
    <location>
        <position position="93"/>
    </location>
    <ligand>
        <name>Fe cation</name>
        <dbReference type="ChEBI" id="CHEBI:24875"/>
    </ligand>
</feature>
<dbReference type="SUPFAM" id="SSF56420">
    <property type="entry name" value="Peptide deformylase"/>
    <property type="match status" value="1"/>
</dbReference>
<comment type="caution">
    <text evidence="3">The sequence shown here is derived from an EMBL/GenBank/DDBJ whole genome shotgun (WGS) entry which is preliminary data.</text>
</comment>
<dbReference type="EMBL" id="MHIG01000003">
    <property type="protein sequence ID" value="OGY48172.1"/>
    <property type="molecule type" value="Genomic_DNA"/>
</dbReference>
<comment type="function">
    <text evidence="2">Removes the formyl group from the N-terminal Met of newly synthesized proteins. Requires at least a dipeptide for an efficient rate of reaction. N-terminal L-methionine is a prerequisite for activity but the enzyme has broad specificity at other positions.</text>
</comment>
<evidence type="ECO:0000256" key="2">
    <source>
        <dbReference type="HAMAP-Rule" id="MF_00163"/>
    </source>
</evidence>
<keyword evidence="2" id="KW-0378">Hydrolase</keyword>
<dbReference type="HAMAP" id="MF_00163">
    <property type="entry name" value="Pep_deformylase"/>
    <property type="match status" value="1"/>
</dbReference>
<dbReference type="NCBIfam" id="TIGR00079">
    <property type="entry name" value="pept_deformyl"/>
    <property type="match status" value="1"/>
</dbReference>
<feature type="binding site" evidence="2">
    <location>
        <position position="139"/>
    </location>
    <ligand>
        <name>Fe cation</name>
        <dbReference type="ChEBI" id="CHEBI:24875"/>
    </ligand>
</feature>
<comment type="cofactor">
    <cofactor evidence="2">
        <name>Fe(2+)</name>
        <dbReference type="ChEBI" id="CHEBI:29033"/>
    </cofactor>
    <text evidence="2">Binds 1 Fe(2+) ion.</text>
</comment>
<evidence type="ECO:0000313" key="3">
    <source>
        <dbReference type="EMBL" id="OGY48172.1"/>
    </source>
</evidence>
<dbReference type="PANTHER" id="PTHR10458:SF22">
    <property type="entry name" value="PEPTIDE DEFORMYLASE"/>
    <property type="match status" value="1"/>
</dbReference>
<evidence type="ECO:0000256" key="1">
    <source>
        <dbReference type="ARBA" id="ARBA00010759"/>
    </source>
</evidence>
<evidence type="ECO:0000313" key="4">
    <source>
        <dbReference type="Proteomes" id="UP000178385"/>
    </source>
</evidence>
<name>A0A1G1Y766_9BACT</name>
<gene>
    <name evidence="2" type="primary">def</name>
    <name evidence="3" type="ORF">A2840_02315</name>
</gene>
<comment type="catalytic activity">
    <reaction evidence="2">
        <text>N-terminal N-formyl-L-methionyl-[peptide] + H2O = N-terminal L-methionyl-[peptide] + formate</text>
        <dbReference type="Rhea" id="RHEA:24420"/>
        <dbReference type="Rhea" id="RHEA-COMP:10639"/>
        <dbReference type="Rhea" id="RHEA-COMP:10640"/>
        <dbReference type="ChEBI" id="CHEBI:15377"/>
        <dbReference type="ChEBI" id="CHEBI:15740"/>
        <dbReference type="ChEBI" id="CHEBI:49298"/>
        <dbReference type="ChEBI" id="CHEBI:64731"/>
        <dbReference type="EC" id="3.5.1.88"/>
    </reaction>
</comment>
<dbReference type="AlphaFoldDB" id="A0A1G1Y766"/>
<accession>A0A1G1Y766</accession>
<keyword evidence="2" id="KW-0479">Metal-binding</keyword>
<dbReference type="PANTHER" id="PTHR10458">
    <property type="entry name" value="PEPTIDE DEFORMYLASE"/>
    <property type="match status" value="1"/>
</dbReference>
<dbReference type="PRINTS" id="PR01576">
    <property type="entry name" value="PDEFORMYLASE"/>
</dbReference>
<dbReference type="PIRSF" id="PIRSF004749">
    <property type="entry name" value="Pep_def"/>
    <property type="match status" value="1"/>
</dbReference>
<keyword evidence="2" id="KW-0648">Protein biosynthesis</keyword>
<sequence length="160" mass="17635">MAKNLTLVIDPDPRLRQHSNMVPLAVITDPKTQEFIDSMYKTMKSNNGVGLAAVQVGRLDKIIIVDTQDGPLALINAVIKKRSLFKEEGEEGCLSIPGVFGLVKRSKSVTVAAHDRTGQPTTFTAKGFFARVIQHEIDHTNGILFTDKTKKIISGETNYR</sequence>
<protein>
    <recommendedName>
        <fullName evidence="2">Peptide deformylase</fullName>
        <shortName evidence="2">PDF</shortName>
        <ecNumber evidence="2">3.5.1.88</ecNumber>
    </recommendedName>
    <alternativeName>
        <fullName evidence="2">Polypeptide deformylase</fullName>
    </alternativeName>
</protein>
<dbReference type="NCBIfam" id="NF001159">
    <property type="entry name" value="PRK00150.1-3"/>
    <property type="match status" value="1"/>
</dbReference>
<feature type="active site" evidence="2">
    <location>
        <position position="136"/>
    </location>
</feature>
<dbReference type="Pfam" id="PF01327">
    <property type="entry name" value="Pep_deformylase"/>
    <property type="match status" value="1"/>
</dbReference>
<dbReference type="Proteomes" id="UP000178385">
    <property type="component" value="Unassembled WGS sequence"/>
</dbReference>
<organism evidence="3 4">
    <name type="scientific">Candidatus Buchananbacteria bacterium RIFCSPHIGHO2_01_FULL_47_11b</name>
    <dbReference type="NCBI Taxonomy" id="1797537"/>
    <lineage>
        <taxon>Bacteria</taxon>
        <taxon>Candidatus Buchananiibacteriota</taxon>
    </lineage>
</organism>
<dbReference type="GO" id="GO:0046872">
    <property type="term" value="F:metal ion binding"/>
    <property type="evidence" value="ECO:0007669"/>
    <property type="project" value="UniProtKB-KW"/>
</dbReference>
<dbReference type="EC" id="3.5.1.88" evidence="2"/>
<dbReference type="InterPro" id="IPR036821">
    <property type="entry name" value="Peptide_deformylase_sf"/>
</dbReference>
<keyword evidence="2" id="KW-0408">Iron</keyword>
<proteinExistence type="inferred from homology"/>
<dbReference type="InterPro" id="IPR023635">
    <property type="entry name" value="Peptide_deformylase"/>
</dbReference>
<dbReference type="Gene3D" id="3.90.45.10">
    <property type="entry name" value="Peptide deformylase"/>
    <property type="match status" value="1"/>
</dbReference>
<comment type="similarity">
    <text evidence="1 2">Belongs to the polypeptide deformylase family.</text>
</comment>
<reference evidence="3 4" key="1">
    <citation type="journal article" date="2016" name="Nat. Commun.">
        <title>Thousands of microbial genomes shed light on interconnected biogeochemical processes in an aquifer system.</title>
        <authorList>
            <person name="Anantharaman K."/>
            <person name="Brown C.T."/>
            <person name="Hug L.A."/>
            <person name="Sharon I."/>
            <person name="Castelle C.J."/>
            <person name="Probst A.J."/>
            <person name="Thomas B.C."/>
            <person name="Singh A."/>
            <person name="Wilkins M.J."/>
            <person name="Karaoz U."/>
            <person name="Brodie E.L."/>
            <person name="Williams K.H."/>
            <person name="Hubbard S.S."/>
            <person name="Banfield J.F."/>
        </authorList>
    </citation>
    <scope>NUCLEOTIDE SEQUENCE [LARGE SCALE GENOMIC DNA]</scope>
</reference>